<proteinExistence type="predicted"/>
<dbReference type="SUPFAM" id="SSF49879">
    <property type="entry name" value="SMAD/FHA domain"/>
    <property type="match status" value="1"/>
</dbReference>
<evidence type="ECO:0000313" key="4">
    <source>
        <dbReference type="EMBL" id="NNG39226.1"/>
    </source>
</evidence>
<name>A0A849AI52_9MICO</name>
<feature type="compositionally biased region" description="Low complexity" evidence="2">
    <location>
        <begin position="131"/>
        <end position="144"/>
    </location>
</feature>
<comment type="caution">
    <text evidence="4">The sequence shown here is derived from an EMBL/GenBank/DDBJ whole genome shotgun (WGS) entry which is preliminary data.</text>
</comment>
<feature type="compositionally biased region" description="Pro residues" evidence="2">
    <location>
        <begin position="226"/>
        <end position="237"/>
    </location>
</feature>
<evidence type="ECO:0000256" key="2">
    <source>
        <dbReference type="SAM" id="MobiDB-lite"/>
    </source>
</evidence>
<sequence length="404" mass="42103">MSNPNDPSQQQWGEQSHPSQPGGYDGSAPAPGYGRPPQGDGPAGGEYGRPPADQPWTGQPGQSQQPSYGQQGYGQQGYGQQGYQQQDYGQPGYGQQGYQQQDYGQTPHYGYSAPAEPAQIQWGPPQPASGAPAWDGPTAFAAAPAAPPASPASEAPAPAPYRPAPSTGADQPEQPGQSAPERAPQPEQAEQLAQPEQPWVSSGAAPTAQEVVGDWQASRGSAAPAPMTPPPAAPGNPAPAQEANAPAPQANPPAQEAPSFAPEAREAREAQRPAEAPRAAEAPAPAYEPARETPAPQQDADIARAQTVTTPAVPEPTPQDEPGDDALTIGRGRDNSIVLDDMLVSRQHVRITADAEGLVLEDLGSRNGTYVNGRRVERTHLSEGDRIGIGAATFEVRDGWLLNI</sequence>
<keyword evidence="5" id="KW-1185">Reference proteome</keyword>
<feature type="compositionally biased region" description="Low complexity" evidence="2">
    <location>
        <begin position="96"/>
        <end position="105"/>
    </location>
</feature>
<feature type="compositionally biased region" description="Low complexity" evidence="2">
    <location>
        <begin position="238"/>
        <end position="262"/>
    </location>
</feature>
<dbReference type="AlphaFoldDB" id="A0A849AI52"/>
<feature type="compositionally biased region" description="Low complexity" evidence="2">
    <location>
        <begin position="179"/>
        <end position="198"/>
    </location>
</feature>
<dbReference type="Gene3D" id="2.60.200.20">
    <property type="match status" value="1"/>
</dbReference>
<feature type="compositionally biased region" description="Basic and acidic residues" evidence="2">
    <location>
        <begin position="263"/>
        <end position="272"/>
    </location>
</feature>
<feature type="compositionally biased region" description="Low complexity" evidence="2">
    <location>
        <begin position="58"/>
        <end position="70"/>
    </location>
</feature>
<dbReference type="Pfam" id="PF00498">
    <property type="entry name" value="FHA"/>
    <property type="match status" value="1"/>
</dbReference>
<reference evidence="4 5" key="1">
    <citation type="submission" date="2020-05" db="EMBL/GenBank/DDBJ databases">
        <title>Flexivirga sp. ID2601S isolated from air conditioner.</title>
        <authorList>
            <person name="Kim D.H."/>
        </authorList>
    </citation>
    <scope>NUCLEOTIDE SEQUENCE [LARGE SCALE GENOMIC DNA]</scope>
    <source>
        <strain evidence="4 5">ID2601S</strain>
    </source>
</reference>
<feature type="region of interest" description="Disordered" evidence="2">
    <location>
        <begin position="1"/>
        <end position="331"/>
    </location>
</feature>
<dbReference type="PRINTS" id="PR01217">
    <property type="entry name" value="PRICHEXTENSN"/>
</dbReference>
<dbReference type="Proteomes" id="UP000557772">
    <property type="component" value="Unassembled WGS sequence"/>
</dbReference>
<feature type="domain" description="FHA" evidence="3">
    <location>
        <begin position="327"/>
        <end position="376"/>
    </location>
</feature>
<dbReference type="CDD" id="cd00060">
    <property type="entry name" value="FHA"/>
    <property type="match status" value="1"/>
</dbReference>
<dbReference type="InterPro" id="IPR008984">
    <property type="entry name" value="SMAD_FHA_dom_sf"/>
</dbReference>
<dbReference type="InterPro" id="IPR050923">
    <property type="entry name" value="Cell_Proc_Reg/RNA_Proc"/>
</dbReference>
<keyword evidence="1" id="KW-0597">Phosphoprotein</keyword>
<dbReference type="EMBL" id="JABENB010000001">
    <property type="protein sequence ID" value="NNG39226.1"/>
    <property type="molecule type" value="Genomic_DNA"/>
</dbReference>
<evidence type="ECO:0000259" key="3">
    <source>
        <dbReference type="PROSITE" id="PS50006"/>
    </source>
</evidence>
<dbReference type="PANTHER" id="PTHR23308">
    <property type="entry name" value="NUCLEAR INHIBITOR OF PROTEIN PHOSPHATASE-1"/>
    <property type="match status" value="1"/>
</dbReference>
<accession>A0A849AI52</accession>
<organism evidence="4 5">
    <name type="scientific">Flexivirga aerilata</name>
    <dbReference type="NCBI Taxonomy" id="1656889"/>
    <lineage>
        <taxon>Bacteria</taxon>
        <taxon>Bacillati</taxon>
        <taxon>Actinomycetota</taxon>
        <taxon>Actinomycetes</taxon>
        <taxon>Micrococcales</taxon>
        <taxon>Dermacoccaceae</taxon>
        <taxon>Flexivirga</taxon>
    </lineage>
</organism>
<dbReference type="RefSeq" id="WP_171153795.1">
    <property type="nucleotide sequence ID" value="NZ_JABENB010000001.1"/>
</dbReference>
<protein>
    <submittedName>
        <fullName evidence="4">FHA domain-containing protein</fullName>
    </submittedName>
</protein>
<dbReference type="SMART" id="SM00240">
    <property type="entry name" value="FHA"/>
    <property type="match status" value="1"/>
</dbReference>
<feature type="compositionally biased region" description="Polar residues" evidence="2">
    <location>
        <begin position="1"/>
        <end position="19"/>
    </location>
</feature>
<evidence type="ECO:0000256" key="1">
    <source>
        <dbReference type="ARBA" id="ARBA00022553"/>
    </source>
</evidence>
<feature type="compositionally biased region" description="Low complexity" evidence="2">
    <location>
        <begin position="81"/>
        <end position="90"/>
    </location>
</feature>
<gene>
    <name evidence="4" type="ORF">HJ588_08055</name>
</gene>
<feature type="compositionally biased region" description="Low complexity" evidence="2">
    <location>
        <begin position="273"/>
        <end position="296"/>
    </location>
</feature>
<dbReference type="PROSITE" id="PS50006">
    <property type="entry name" value="FHA_DOMAIN"/>
    <property type="match status" value="1"/>
</dbReference>
<dbReference type="InterPro" id="IPR000253">
    <property type="entry name" value="FHA_dom"/>
</dbReference>
<feature type="compositionally biased region" description="Gly residues" evidence="2">
    <location>
        <begin position="71"/>
        <end position="80"/>
    </location>
</feature>
<evidence type="ECO:0000313" key="5">
    <source>
        <dbReference type="Proteomes" id="UP000557772"/>
    </source>
</evidence>